<dbReference type="Gene3D" id="3.30.43.10">
    <property type="entry name" value="Uridine Diphospho-n-acetylenolpyruvylglucosamine Reductase, domain 2"/>
    <property type="match status" value="1"/>
</dbReference>
<evidence type="ECO:0000256" key="5">
    <source>
        <dbReference type="ARBA" id="ARBA00023002"/>
    </source>
</evidence>
<dbReference type="InterPro" id="IPR016167">
    <property type="entry name" value="FAD-bd_PCMH_sub1"/>
</dbReference>
<sequence>MSLDLISTATVSRKGSQMTLSSDRTRTDMLRGLRFRVSCPVALPGEPGYERCTPWNGVPVNPAAVVLAATPQDVVHTVKFAGAHGMTVAVQCTGHGATGVDGDTILVLTAGLATLDVDTVGRTACIGAGLSWQQVLDATTPYGLAPPCGSAPGVGVVGLLTGGGVGPLARSIGLSSNYVRRFEVVTGTGALLHVTPQDSPDLFWGLRGGKSTVGIVTAVEIELLPIREFYGGALYYDVAAVLHGWRTWCADLPESITTSIALQQLPPLPGVPEPLAGRFSVSVRLAAIGDHGEAQRLLEPMRRVADPVLDAVSVLPYAAIGAVHADPVEPLPVHEDHAVLRELTAEAVDALLAAAGPQSASLQAIVELRHLGGAFARPPVHRDAFCHRDAAFSLITIGVLAPEIAAAVPGNAAQVVNALNPWSTGGAFPNFAPATGAERLVSSYDQETLFRLAALADRHDPTGVLATGQVARIRY</sequence>
<dbReference type="STRING" id="370526.SAMN04489835_5433"/>
<evidence type="ECO:0000313" key="7">
    <source>
        <dbReference type="EMBL" id="SEH89964.1"/>
    </source>
</evidence>
<proteinExistence type="inferred from homology"/>
<comment type="cofactor">
    <cofactor evidence="1">
        <name>FAD</name>
        <dbReference type="ChEBI" id="CHEBI:57692"/>
    </cofactor>
</comment>
<accession>A0A1H6LYK0</accession>
<keyword evidence="4" id="KW-0274">FAD</keyword>
<dbReference type="Gene3D" id="3.30.465.10">
    <property type="match status" value="1"/>
</dbReference>
<evidence type="ECO:0000256" key="3">
    <source>
        <dbReference type="ARBA" id="ARBA00022630"/>
    </source>
</evidence>
<name>A0A1H6LYK0_MYCRU</name>
<dbReference type="InterPro" id="IPR036318">
    <property type="entry name" value="FAD-bd_PCMH-like_sf"/>
</dbReference>
<dbReference type="PANTHER" id="PTHR42973">
    <property type="entry name" value="BINDING OXIDOREDUCTASE, PUTATIVE (AFU_ORTHOLOGUE AFUA_1G17690)-RELATED"/>
    <property type="match status" value="1"/>
</dbReference>
<evidence type="ECO:0000313" key="8">
    <source>
        <dbReference type="Proteomes" id="UP000182915"/>
    </source>
</evidence>
<keyword evidence="8" id="KW-1185">Reference proteome</keyword>
<comment type="similarity">
    <text evidence="2">Belongs to the oxygen-dependent FAD-linked oxidoreductase family.</text>
</comment>
<dbReference type="GO" id="GO:0071949">
    <property type="term" value="F:FAD binding"/>
    <property type="evidence" value="ECO:0007669"/>
    <property type="project" value="InterPro"/>
</dbReference>
<dbReference type="InterPro" id="IPR050416">
    <property type="entry name" value="FAD-linked_Oxidoreductase"/>
</dbReference>
<dbReference type="InterPro" id="IPR006094">
    <property type="entry name" value="Oxid_FAD_bind_N"/>
</dbReference>
<protein>
    <submittedName>
        <fullName evidence="7">FAD/FMN-containing dehydrogenase</fullName>
    </submittedName>
</protein>
<organism evidence="7 8">
    <name type="scientific">Mycolicibacterium rutilum</name>
    <name type="common">Mycobacterium rutilum</name>
    <dbReference type="NCBI Taxonomy" id="370526"/>
    <lineage>
        <taxon>Bacteria</taxon>
        <taxon>Bacillati</taxon>
        <taxon>Actinomycetota</taxon>
        <taxon>Actinomycetes</taxon>
        <taxon>Mycobacteriales</taxon>
        <taxon>Mycobacteriaceae</taxon>
        <taxon>Mycolicibacterium</taxon>
    </lineage>
</organism>
<dbReference type="PANTHER" id="PTHR42973:SF39">
    <property type="entry name" value="FAD-BINDING PCMH-TYPE DOMAIN-CONTAINING PROTEIN"/>
    <property type="match status" value="1"/>
</dbReference>
<evidence type="ECO:0000256" key="2">
    <source>
        <dbReference type="ARBA" id="ARBA00005466"/>
    </source>
</evidence>
<dbReference type="InterPro" id="IPR016166">
    <property type="entry name" value="FAD-bd_PCMH"/>
</dbReference>
<evidence type="ECO:0000259" key="6">
    <source>
        <dbReference type="PROSITE" id="PS51387"/>
    </source>
</evidence>
<reference evidence="8" key="1">
    <citation type="submission" date="2016-10" db="EMBL/GenBank/DDBJ databases">
        <authorList>
            <person name="Varghese N."/>
            <person name="Submissions S."/>
        </authorList>
    </citation>
    <scope>NUCLEOTIDE SEQUENCE [LARGE SCALE GENOMIC DNA]</scope>
    <source>
        <strain evidence="8">DSM 45405</strain>
    </source>
</reference>
<dbReference type="SUPFAM" id="SSF56176">
    <property type="entry name" value="FAD-binding/transporter-associated domain-like"/>
    <property type="match status" value="1"/>
</dbReference>
<dbReference type="Gene3D" id="3.40.462.20">
    <property type="match status" value="1"/>
</dbReference>
<dbReference type="InterPro" id="IPR016169">
    <property type="entry name" value="FAD-bd_PCMH_sub2"/>
</dbReference>
<keyword evidence="3" id="KW-0285">Flavoprotein</keyword>
<evidence type="ECO:0000256" key="4">
    <source>
        <dbReference type="ARBA" id="ARBA00022827"/>
    </source>
</evidence>
<dbReference type="Pfam" id="PF01565">
    <property type="entry name" value="FAD_binding_4"/>
    <property type="match status" value="1"/>
</dbReference>
<dbReference type="EMBL" id="LT629971">
    <property type="protein sequence ID" value="SEH89964.1"/>
    <property type="molecule type" value="Genomic_DNA"/>
</dbReference>
<gene>
    <name evidence="7" type="ORF">SAMN04489835_5433</name>
</gene>
<feature type="domain" description="FAD-binding PCMH-type" evidence="6">
    <location>
        <begin position="58"/>
        <end position="226"/>
    </location>
</feature>
<dbReference type="GO" id="GO:0016491">
    <property type="term" value="F:oxidoreductase activity"/>
    <property type="evidence" value="ECO:0007669"/>
    <property type="project" value="UniProtKB-KW"/>
</dbReference>
<dbReference type="Proteomes" id="UP000182915">
    <property type="component" value="Chromosome I"/>
</dbReference>
<keyword evidence="5" id="KW-0560">Oxidoreductase</keyword>
<dbReference type="PROSITE" id="PS51387">
    <property type="entry name" value="FAD_PCMH"/>
    <property type="match status" value="1"/>
</dbReference>
<dbReference type="AlphaFoldDB" id="A0A1H6LYK0"/>
<evidence type="ECO:0000256" key="1">
    <source>
        <dbReference type="ARBA" id="ARBA00001974"/>
    </source>
</evidence>